<sequence length="55" mass="6311">MNLWNPEQNALMQQASTEASFALANKTVEIFQKMIELNLKTTRQAVERAFRATPE</sequence>
<proteinExistence type="predicted"/>
<dbReference type="RefSeq" id="WP_115102776.1">
    <property type="nucleotide sequence ID" value="NZ_QHKS01000012.1"/>
</dbReference>
<dbReference type="AlphaFoldDB" id="A0A370N5X7"/>
<name>A0A370N5X7_9BURK</name>
<dbReference type="Proteomes" id="UP000254875">
    <property type="component" value="Unassembled WGS sequence"/>
</dbReference>
<evidence type="ECO:0000313" key="2">
    <source>
        <dbReference type="Proteomes" id="UP000254875"/>
    </source>
</evidence>
<organism evidence="1 2">
    <name type="scientific">Paraburkholderia lacunae</name>
    <dbReference type="NCBI Taxonomy" id="2211104"/>
    <lineage>
        <taxon>Bacteria</taxon>
        <taxon>Pseudomonadati</taxon>
        <taxon>Pseudomonadota</taxon>
        <taxon>Betaproteobacteria</taxon>
        <taxon>Burkholderiales</taxon>
        <taxon>Burkholderiaceae</taxon>
        <taxon>Paraburkholderia</taxon>
    </lineage>
</organism>
<comment type="caution">
    <text evidence="1">The sequence shown here is derived from an EMBL/GenBank/DDBJ whole genome shotgun (WGS) entry which is preliminary data.</text>
</comment>
<evidence type="ECO:0000313" key="1">
    <source>
        <dbReference type="EMBL" id="RDK01017.1"/>
    </source>
</evidence>
<gene>
    <name evidence="1" type="ORF">DLM46_19575</name>
</gene>
<dbReference type="EMBL" id="QHKS01000012">
    <property type="protein sequence ID" value="RDK01017.1"/>
    <property type="molecule type" value="Genomic_DNA"/>
</dbReference>
<protein>
    <recommendedName>
        <fullName evidence="3">Phasin domain-containing protein</fullName>
    </recommendedName>
</protein>
<evidence type="ECO:0008006" key="3">
    <source>
        <dbReference type="Google" id="ProtNLM"/>
    </source>
</evidence>
<reference evidence="2" key="1">
    <citation type="submission" date="2018-05" db="EMBL/GenBank/DDBJ databases">
        <authorList>
            <person name="Feng T."/>
        </authorList>
    </citation>
    <scope>NUCLEOTIDE SEQUENCE [LARGE SCALE GENOMIC DNA]</scope>
    <source>
        <strain evidence="2">S27</strain>
    </source>
</reference>
<accession>A0A370N5X7</accession>
<keyword evidence="2" id="KW-1185">Reference proteome</keyword>